<dbReference type="NCBIfam" id="TIGR01494">
    <property type="entry name" value="ATPase_P-type"/>
    <property type="match status" value="1"/>
</dbReference>
<dbReference type="GO" id="GO:0015203">
    <property type="term" value="F:polyamine transmembrane transporter activity"/>
    <property type="evidence" value="ECO:0007669"/>
    <property type="project" value="TreeGrafter"/>
</dbReference>
<evidence type="ECO:0000256" key="5">
    <source>
        <dbReference type="ARBA" id="ARBA00022741"/>
    </source>
</evidence>
<feature type="transmembrane region" description="Helical" evidence="11">
    <location>
        <begin position="80"/>
        <end position="100"/>
    </location>
</feature>
<keyword evidence="10 11" id="KW-0472">Membrane</keyword>
<accession>A0A0K8R7Q5</accession>
<evidence type="ECO:0000256" key="7">
    <source>
        <dbReference type="ARBA" id="ARBA00022842"/>
    </source>
</evidence>
<proteinExistence type="evidence at transcript level"/>
<evidence type="ECO:0000313" key="12">
    <source>
        <dbReference type="EMBL" id="JAA67160.1"/>
    </source>
</evidence>
<dbReference type="GO" id="GO:0006874">
    <property type="term" value="P:intracellular calcium ion homeostasis"/>
    <property type="evidence" value="ECO:0007669"/>
    <property type="project" value="TreeGrafter"/>
</dbReference>
<dbReference type="SUPFAM" id="SSF56784">
    <property type="entry name" value="HAD-like"/>
    <property type="match status" value="1"/>
</dbReference>
<protein>
    <submittedName>
        <fullName evidence="12">Putative cation-transporting atpase fly</fullName>
    </submittedName>
</protein>
<dbReference type="InterPro" id="IPR006544">
    <property type="entry name" value="P-type_TPase_V"/>
</dbReference>
<dbReference type="Gene3D" id="3.40.50.1000">
    <property type="entry name" value="HAD superfamily/HAD-like"/>
    <property type="match status" value="1"/>
</dbReference>
<keyword evidence="9 11" id="KW-1133">Transmembrane helix</keyword>
<dbReference type="AlphaFoldDB" id="A0A0K8R7Q5"/>
<feature type="transmembrane region" description="Helical" evidence="11">
    <location>
        <begin position="195"/>
        <end position="217"/>
    </location>
</feature>
<dbReference type="GO" id="GO:0140358">
    <property type="term" value="F:P-type transmembrane transporter activity"/>
    <property type="evidence" value="ECO:0007669"/>
    <property type="project" value="InterPro"/>
</dbReference>
<dbReference type="GO" id="GO:0019829">
    <property type="term" value="F:ATPase-coupled monoatomic cation transmembrane transporter activity"/>
    <property type="evidence" value="ECO:0007669"/>
    <property type="project" value="TreeGrafter"/>
</dbReference>
<dbReference type="GO" id="GO:0046872">
    <property type="term" value="F:metal ion binding"/>
    <property type="evidence" value="ECO:0007669"/>
    <property type="project" value="UniProtKB-KW"/>
</dbReference>
<dbReference type="InterPro" id="IPR001757">
    <property type="entry name" value="P_typ_ATPase"/>
</dbReference>
<keyword evidence="4" id="KW-0479">Metal-binding</keyword>
<dbReference type="InterPro" id="IPR023298">
    <property type="entry name" value="ATPase_P-typ_TM_dom_sf"/>
</dbReference>
<evidence type="ECO:0000256" key="9">
    <source>
        <dbReference type="ARBA" id="ARBA00022989"/>
    </source>
</evidence>
<keyword evidence="8" id="KW-1278">Translocase</keyword>
<dbReference type="GO" id="GO:0016887">
    <property type="term" value="F:ATP hydrolysis activity"/>
    <property type="evidence" value="ECO:0007669"/>
    <property type="project" value="InterPro"/>
</dbReference>
<dbReference type="InterPro" id="IPR036412">
    <property type="entry name" value="HAD-like_sf"/>
</dbReference>
<organism evidence="12">
    <name type="scientific">Ixodes ricinus</name>
    <name type="common">Common tick</name>
    <name type="synonym">Acarus ricinus</name>
    <dbReference type="NCBI Taxonomy" id="34613"/>
    <lineage>
        <taxon>Eukaryota</taxon>
        <taxon>Metazoa</taxon>
        <taxon>Ecdysozoa</taxon>
        <taxon>Arthropoda</taxon>
        <taxon>Chelicerata</taxon>
        <taxon>Arachnida</taxon>
        <taxon>Acari</taxon>
        <taxon>Parasitiformes</taxon>
        <taxon>Ixodida</taxon>
        <taxon>Ixodoidea</taxon>
        <taxon>Ixodidae</taxon>
        <taxon>Ixodinae</taxon>
        <taxon>Ixodes</taxon>
    </lineage>
</organism>
<dbReference type="GO" id="GO:0016020">
    <property type="term" value="C:membrane"/>
    <property type="evidence" value="ECO:0007669"/>
    <property type="project" value="UniProtKB-SubCell"/>
</dbReference>
<evidence type="ECO:0000256" key="1">
    <source>
        <dbReference type="ARBA" id="ARBA00004141"/>
    </source>
</evidence>
<name>A0A0K8R7Q5_IXORI</name>
<dbReference type="GO" id="GO:0005524">
    <property type="term" value="F:ATP binding"/>
    <property type="evidence" value="ECO:0007669"/>
    <property type="project" value="UniProtKB-KW"/>
</dbReference>
<keyword evidence="6" id="KW-0067">ATP-binding</keyword>
<dbReference type="EMBL" id="GADI01006648">
    <property type="protein sequence ID" value="JAA67160.1"/>
    <property type="molecule type" value="mRNA"/>
</dbReference>
<reference evidence="12" key="1">
    <citation type="submission" date="2012-12" db="EMBL/GenBank/DDBJ databases">
        <title>Identification and characterization of a phenylalanine ammonia-lyase gene family in Isatis indigotica Fort.</title>
        <authorList>
            <person name="Liu Q."/>
            <person name="Chen J."/>
            <person name="Zhou X."/>
            <person name="Di P."/>
            <person name="Xiao Y."/>
            <person name="Xuan H."/>
            <person name="Zhang L."/>
            <person name="Chen W."/>
        </authorList>
    </citation>
    <scope>NUCLEOTIDE SEQUENCE</scope>
    <source>
        <tissue evidence="12">Salivary gland</tissue>
    </source>
</reference>
<feature type="transmembrane region" description="Helical" evidence="11">
    <location>
        <begin position="142"/>
        <end position="160"/>
    </location>
</feature>
<evidence type="ECO:0000256" key="3">
    <source>
        <dbReference type="ARBA" id="ARBA00022692"/>
    </source>
</evidence>
<dbReference type="PANTHER" id="PTHR45630:SF8">
    <property type="entry name" value="CATION-TRANSPORTING ATPASE"/>
    <property type="match status" value="1"/>
</dbReference>
<keyword evidence="3 11" id="KW-0812">Transmembrane</keyword>
<dbReference type="PANTHER" id="PTHR45630">
    <property type="entry name" value="CATION-TRANSPORTING ATPASE-RELATED"/>
    <property type="match status" value="1"/>
</dbReference>
<sequence>MLPEQKLQLIEALQEIGHQVGMCGDGANDCGALKAAHAGVSLSVAEASVASPFTAQKQNIKCMLDVIREGRATLAATFGAFRYMVCYCFVLLAGALFLFWDGQKPSEGAYVFIDIVVSLVPPMIFGTTEPFFTLVKKVPARSLSNFLSIFSILSFIVIQTKLPTFSHTSSAFSNHGMSLLFSTGAKCTSLPQLTWLLQCSASTACLTLLRLLFFHLVHPSGRA</sequence>
<evidence type="ECO:0000256" key="4">
    <source>
        <dbReference type="ARBA" id="ARBA00022723"/>
    </source>
</evidence>
<dbReference type="SUPFAM" id="SSF81665">
    <property type="entry name" value="Calcium ATPase, transmembrane domain M"/>
    <property type="match status" value="1"/>
</dbReference>
<evidence type="ECO:0000256" key="2">
    <source>
        <dbReference type="ARBA" id="ARBA00022553"/>
    </source>
</evidence>
<comment type="subcellular location">
    <subcellularLocation>
        <location evidence="1">Membrane</location>
        <topology evidence="1">Multi-pass membrane protein</topology>
    </subcellularLocation>
</comment>
<evidence type="ECO:0000256" key="11">
    <source>
        <dbReference type="SAM" id="Phobius"/>
    </source>
</evidence>
<evidence type="ECO:0000256" key="8">
    <source>
        <dbReference type="ARBA" id="ARBA00022967"/>
    </source>
</evidence>
<evidence type="ECO:0000256" key="10">
    <source>
        <dbReference type="ARBA" id="ARBA00023136"/>
    </source>
</evidence>
<keyword evidence="7" id="KW-0460">Magnesium</keyword>
<feature type="transmembrane region" description="Helical" evidence="11">
    <location>
        <begin position="112"/>
        <end position="135"/>
    </location>
</feature>
<keyword evidence="2" id="KW-0597">Phosphoprotein</keyword>
<keyword evidence="5" id="KW-0547">Nucleotide-binding</keyword>
<evidence type="ECO:0000256" key="6">
    <source>
        <dbReference type="ARBA" id="ARBA00022840"/>
    </source>
</evidence>
<dbReference type="InterPro" id="IPR023214">
    <property type="entry name" value="HAD_sf"/>
</dbReference>